<feature type="compositionally biased region" description="Gly residues" evidence="1">
    <location>
        <begin position="1"/>
        <end position="10"/>
    </location>
</feature>
<sequence length="117" mass="12813">MGTKHGGSGESEGLARTPAKLLTATNGRSGGTVQTVRARGNCWRPRLVERAANRPKTVGFPPNASNGFRGRRRARTVSGDGGLVRGIEVVRLGSTVSAKGRRWWFKRRRQLKAVMDW</sequence>
<reference evidence="2 3" key="1">
    <citation type="journal article" date="2024" name="G3 (Bethesda)">
        <title>Genome assembly of Hibiscus sabdariffa L. provides insights into metabolisms of medicinal natural products.</title>
        <authorList>
            <person name="Kim T."/>
        </authorList>
    </citation>
    <scope>NUCLEOTIDE SEQUENCE [LARGE SCALE GENOMIC DNA]</scope>
    <source>
        <strain evidence="2">TK-2024</strain>
        <tissue evidence="2">Old leaves</tissue>
    </source>
</reference>
<feature type="region of interest" description="Disordered" evidence="1">
    <location>
        <begin position="1"/>
        <end position="33"/>
    </location>
</feature>
<organism evidence="2 3">
    <name type="scientific">Hibiscus sabdariffa</name>
    <name type="common">roselle</name>
    <dbReference type="NCBI Taxonomy" id="183260"/>
    <lineage>
        <taxon>Eukaryota</taxon>
        <taxon>Viridiplantae</taxon>
        <taxon>Streptophyta</taxon>
        <taxon>Embryophyta</taxon>
        <taxon>Tracheophyta</taxon>
        <taxon>Spermatophyta</taxon>
        <taxon>Magnoliopsida</taxon>
        <taxon>eudicotyledons</taxon>
        <taxon>Gunneridae</taxon>
        <taxon>Pentapetalae</taxon>
        <taxon>rosids</taxon>
        <taxon>malvids</taxon>
        <taxon>Malvales</taxon>
        <taxon>Malvaceae</taxon>
        <taxon>Malvoideae</taxon>
        <taxon>Hibiscus</taxon>
    </lineage>
</organism>
<keyword evidence="3" id="KW-1185">Reference proteome</keyword>
<accession>A0ABR2PG41</accession>
<dbReference type="EMBL" id="JBBPBN010000060">
    <property type="protein sequence ID" value="KAK8987273.1"/>
    <property type="molecule type" value="Genomic_DNA"/>
</dbReference>
<comment type="caution">
    <text evidence="2">The sequence shown here is derived from an EMBL/GenBank/DDBJ whole genome shotgun (WGS) entry which is preliminary data.</text>
</comment>
<evidence type="ECO:0000313" key="2">
    <source>
        <dbReference type="EMBL" id="KAK8987273.1"/>
    </source>
</evidence>
<name>A0ABR2PG41_9ROSI</name>
<proteinExistence type="predicted"/>
<protein>
    <submittedName>
        <fullName evidence="2">Uncharacterized protein</fullName>
    </submittedName>
</protein>
<feature type="compositionally biased region" description="Polar residues" evidence="1">
    <location>
        <begin position="23"/>
        <end position="33"/>
    </location>
</feature>
<gene>
    <name evidence="2" type="ORF">V6N11_027029</name>
</gene>
<evidence type="ECO:0000256" key="1">
    <source>
        <dbReference type="SAM" id="MobiDB-lite"/>
    </source>
</evidence>
<feature type="region of interest" description="Disordered" evidence="1">
    <location>
        <begin position="53"/>
        <end position="74"/>
    </location>
</feature>
<evidence type="ECO:0000313" key="3">
    <source>
        <dbReference type="Proteomes" id="UP001396334"/>
    </source>
</evidence>
<dbReference type="Proteomes" id="UP001396334">
    <property type="component" value="Unassembled WGS sequence"/>
</dbReference>